<protein>
    <submittedName>
        <fullName evidence="3">Uncharacterized protein</fullName>
    </submittedName>
</protein>
<accession>A0AAN6XGD8</accession>
<keyword evidence="2" id="KW-0472">Membrane</keyword>
<evidence type="ECO:0000256" key="1">
    <source>
        <dbReference type="SAM" id="MobiDB-lite"/>
    </source>
</evidence>
<sequence>LHHHHHFTTNNQHNQSQPQHLSPPNPLTQPNNQDHVFLLFQQLFLFQLQLLLFLFLFLLRPKQLLLHTPGHPSKRHCRSRPHLLPPECLFRPFQPQLLRH</sequence>
<reference evidence="3" key="1">
    <citation type="journal article" date="2023" name="Mol. Phylogenet. Evol.">
        <title>Genome-scale phylogeny and comparative genomics of the fungal order Sordariales.</title>
        <authorList>
            <person name="Hensen N."/>
            <person name="Bonometti L."/>
            <person name="Westerberg I."/>
            <person name="Brannstrom I.O."/>
            <person name="Guillou S."/>
            <person name="Cros-Aarteil S."/>
            <person name="Calhoun S."/>
            <person name="Haridas S."/>
            <person name="Kuo A."/>
            <person name="Mondo S."/>
            <person name="Pangilinan J."/>
            <person name="Riley R."/>
            <person name="LaButti K."/>
            <person name="Andreopoulos B."/>
            <person name="Lipzen A."/>
            <person name="Chen C."/>
            <person name="Yan M."/>
            <person name="Daum C."/>
            <person name="Ng V."/>
            <person name="Clum A."/>
            <person name="Steindorff A."/>
            <person name="Ohm R.A."/>
            <person name="Martin F."/>
            <person name="Silar P."/>
            <person name="Natvig D.O."/>
            <person name="Lalanne C."/>
            <person name="Gautier V."/>
            <person name="Ament-Velasquez S.L."/>
            <person name="Kruys A."/>
            <person name="Hutchinson M.I."/>
            <person name="Powell A.J."/>
            <person name="Barry K."/>
            <person name="Miller A.N."/>
            <person name="Grigoriev I.V."/>
            <person name="Debuchy R."/>
            <person name="Gladieux P."/>
            <person name="Hiltunen Thoren M."/>
            <person name="Johannesson H."/>
        </authorList>
    </citation>
    <scope>NUCLEOTIDE SEQUENCE</scope>
    <source>
        <strain evidence="3">CBS 315.58</strain>
    </source>
</reference>
<feature type="region of interest" description="Disordered" evidence="1">
    <location>
        <begin position="1"/>
        <end position="28"/>
    </location>
</feature>
<keyword evidence="2" id="KW-1133">Transmembrane helix</keyword>
<evidence type="ECO:0000256" key="2">
    <source>
        <dbReference type="SAM" id="Phobius"/>
    </source>
</evidence>
<feature type="non-terminal residue" evidence="3">
    <location>
        <position position="1"/>
    </location>
</feature>
<dbReference type="Proteomes" id="UP001303160">
    <property type="component" value="Unassembled WGS sequence"/>
</dbReference>
<dbReference type="EMBL" id="MU863923">
    <property type="protein sequence ID" value="KAK4200104.1"/>
    <property type="molecule type" value="Genomic_DNA"/>
</dbReference>
<evidence type="ECO:0000313" key="3">
    <source>
        <dbReference type="EMBL" id="KAK4200104.1"/>
    </source>
</evidence>
<comment type="caution">
    <text evidence="3">The sequence shown here is derived from an EMBL/GenBank/DDBJ whole genome shotgun (WGS) entry which is preliminary data.</text>
</comment>
<proteinExistence type="predicted"/>
<name>A0AAN6XGD8_9PEZI</name>
<keyword evidence="2" id="KW-0812">Transmembrane</keyword>
<gene>
    <name evidence="3" type="ORF">QBC40DRAFT_265286</name>
</gene>
<evidence type="ECO:0000313" key="4">
    <source>
        <dbReference type="Proteomes" id="UP001303160"/>
    </source>
</evidence>
<dbReference type="AlphaFoldDB" id="A0AAN6XGD8"/>
<feature type="transmembrane region" description="Helical" evidence="2">
    <location>
        <begin position="36"/>
        <end position="59"/>
    </location>
</feature>
<reference evidence="3" key="2">
    <citation type="submission" date="2023-05" db="EMBL/GenBank/DDBJ databases">
        <authorList>
            <consortium name="Lawrence Berkeley National Laboratory"/>
            <person name="Steindorff A."/>
            <person name="Hensen N."/>
            <person name="Bonometti L."/>
            <person name="Westerberg I."/>
            <person name="Brannstrom I.O."/>
            <person name="Guillou S."/>
            <person name="Cros-Aarteil S."/>
            <person name="Calhoun S."/>
            <person name="Haridas S."/>
            <person name="Kuo A."/>
            <person name="Mondo S."/>
            <person name="Pangilinan J."/>
            <person name="Riley R."/>
            <person name="Labutti K."/>
            <person name="Andreopoulos B."/>
            <person name="Lipzen A."/>
            <person name="Chen C."/>
            <person name="Yanf M."/>
            <person name="Daum C."/>
            <person name="Ng V."/>
            <person name="Clum A."/>
            <person name="Ohm R."/>
            <person name="Martin F."/>
            <person name="Silar P."/>
            <person name="Natvig D."/>
            <person name="Lalanne C."/>
            <person name="Gautier V."/>
            <person name="Ament-Velasquez S.L."/>
            <person name="Kruys A."/>
            <person name="Hutchinson M.I."/>
            <person name="Powell A.J."/>
            <person name="Barry K."/>
            <person name="Miller A.N."/>
            <person name="Grigoriev I.V."/>
            <person name="Debuchy R."/>
            <person name="Gladieux P."/>
            <person name="Thoren M.H."/>
            <person name="Johannesson H."/>
        </authorList>
    </citation>
    <scope>NUCLEOTIDE SEQUENCE</scope>
    <source>
        <strain evidence="3">CBS 315.58</strain>
    </source>
</reference>
<keyword evidence="4" id="KW-1185">Reference proteome</keyword>
<organism evidence="3 4">
    <name type="scientific">Triangularia verruculosa</name>
    <dbReference type="NCBI Taxonomy" id="2587418"/>
    <lineage>
        <taxon>Eukaryota</taxon>
        <taxon>Fungi</taxon>
        <taxon>Dikarya</taxon>
        <taxon>Ascomycota</taxon>
        <taxon>Pezizomycotina</taxon>
        <taxon>Sordariomycetes</taxon>
        <taxon>Sordariomycetidae</taxon>
        <taxon>Sordariales</taxon>
        <taxon>Podosporaceae</taxon>
        <taxon>Triangularia</taxon>
    </lineage>
</organism>